<dbReference type="EMBL" id="KC847114">
    <property type="protein sequence ID" value="AGN92176.1"/>
    <property type="molecule type" value="Genomic_DNA"/>
</dbReference>
<dbReference type="GO" id="GO:0006122">
    <property type="term" value="P:mitochondrial electron transport, ubiquinol to cytochrome c"/>
    <property type="evidence" value="ECO:0007669"/>
    <property type="project" value="TreeGrafter"/>
</dbReference>
<evidence type="ECO:0000256" key="17">
    <source>
        <dbReference type="PIRSR" id="PIRSR038885-2"/>
    </source>
</evidence>
<dbReference type="CDD" id="cd00284">
    <property type="entry name" value="Cytochrome_b_N"/>
    <property type="match status" value="1"/>
</dbReference>
<evidence type="ECO:0000256" key="15">
    <source>
        <dbReference type="ARBA" id="ARBA00023136"/>
    </source>
</evidence>
<evidence type="ECO:0000256" key="18">
    <source>
        <dbReference type="RuleBase" id="RU362117"/>
    </source>
</evidence>
<dbReference type="PANTHER" id="PTHR19271">
    <property type="entry name" value="CYTOCHROME B"/>
    <property type="match status" value="1"/>
</dbReference>
<organism evidence="21">
    <name type="scientific">Lamprotula leaii</name>
    <dbReference type="NCBI Taxonomy" id="1903488"/>
    <lineage>
        <taxon>Eukaryota</taxon>
        <taxon>Metazoa</taxon>
        <taxon>Spiralia</taxon>
        <taxon>Lophotrochozoa</taxon>
        <taxon>Mollusca</taxon>
        <taxon>Bivalvia</taxon>
        <taxon>Autobranchia</taxon>
        <taxon>Heteroconchia</taxon>
        <taxon>Palaeoheterodonta</taxon>
        <taxon>Unionida</taxon>
        <taxon>Unionoidea</taxon>
        <taxon>Unionidae</taxon>
        <taxon>Gonideinae</taxon>
        <taxon>Lamprotula</taxon>
    </lineage>
</organism>
<evidence type="ECO:0000256" key="2">
    <source>
        <dbReference type="ARBA" id="ARBA00004448"/>
    </source>
</evidence>
<comment type="cofactor">
    <cofactor evidence="17">
        <name>heme</name>
        <dbReference type="ChEBI" id="CHEBI:30413"/>
    </cofactor>
    <text evidence="17">Binds 2 heme groups non-covalently.</text>
</comment>
<evidence type="ECO:0000256" key="12">
    <source>
        <dbReference type="ARBA" id="ARBA00023004"/>
    </source>
</evidence>
<sequence length="383" mass="42808">MQKPIRKSNPMLSIMNSSIYDLPTPPNLSALWNTGSLLGLCLVIQTLSGIFLAIHYTPDTNHAFSSVIHIVRDVNFGWMLRNMHATGASLFFLCAYAHIGRGIYYSSYLLTKMWLSGVALLFTLMATAFLGYVLPWGQMSYWGATVITNLLSVIPYFGDLLVTWIWGGFTVANATLNRFFVFHFLLPFVIMAITCVHLMLLHENGSNNPLGLSSNTSLIPFHPFYTLKDLVGFLAFIASFALVCEFSPLLVSDPENFIPANSLATPTHIQPEWYFLFAYAILRAIPSKMGGVLALTASILVLLTMPLIHLNTMRGMAFYPTSQPLFWALVASFLVLTWLGHMPTEPPLILLSQLMTALYFFLMLTLPLTGTLWDKLIFNHSDT</sequence>
<evidence type="ECO:0000256" key="5">
    <source>
        <dbReference type="ARBA" id="ARBA00022617"/>
    </source>
</evidence>
<dbReference type="GO" id="GO:0045275">
    <property type="term" value="C:respiratory chain complex III"/>
    <property type="evidence" value="ECO:0007669"/>
    <property type="project" value="InterPro"/>
</dbReference>
<feature type="transmembrane region" description="Helical" evidence="18">
    <location>
        <begin position="140"/>
        <end position="167"/>
    </location>
</feature>
<dbReference type="GO" id="GO:0005743">
    <property type="term" value="C:mitochondrial inner membrane"/>
    <property type="evidence" value="ECO:0007669"/>
    <property type="project" value="UniProtKB-SubCell"/>
</dbReference>
<evidence type="ECO:0000256" key="3">
    <source>
        <dbReference type="ARBA" id="ARBA00013531"/>
    </source>
</evidence>
<geneLocation type="mitochondrion" evidence="21"/>
<keyword evidence="12 17" id="KW-0408">Iron</keyword>
<reference evidence="21" key="1">
    <citation type="submission" date="2013-04" db="EMBL/GenBank/DDBJ databases">
        <title>The complete maternal and paternal mitochondrial genomes of the freshwater pearl mussel Lamprotula leai:implications for the doubly uniparental inheritance mode of mtDNA.</title>
        <authorList>
            <person name="Wang G.L."/>
            <person name="Chen L."/>
            <person name="Li J.L."/>
        </authorList>
    </citation>
    <scope>NUCLEOTIDE SEQUENCE</scope>
</reference>
<evidence type="ECO:0000256" key="8">
    <source>
        <dbReference type="ARBA" id="ARBA00022723"/>
    </source>
</evidence>
<dbReference type="PROSITE" id="PS51002">
    <property type="entry name" value="CYTB_NTER"/>
    <property type="match status" value="1"/>
</dbReference>
<dbReference type="InterPro" id="IPR036150">
    <property type="entry name" value="Cyt_b/b6_C_sf"/>
</dbReference>
<dbReference type="GO" id="GO:0008121">
    <property type="term" value="F:quinol-cytochrome-c reductase activity"/>
    <property type="evidence" value="ECO:0007669"/>
    <property type="project" value="InterPro"/>
</dbReference>
<dbReference type="GO" id="GO:0046872">
    <property type="term" value="F:metal ion binding"/>
    <property type="evidence" value="ECO:0007669"/>
    <property type="project" value="UniProtKB-UniRule"/>
</dbReference>
<evidence type="ECO:0000256" key="7">
    <source>
        <dbReference type="ARBA" id="ARBA00022692"/>
    </source>
</evidence>
<feature type="binding site" description="axial binding residue" evidence="17">
    <location>
        <position position="98"/>
    </location>
    <ligand>
        <name>heme b</name>
        <dbReference type="ChEBI" id="CHEBI:60344"/>
        <label>b566</label>
    </ligand>
    <ligandPart>
        <name>Fe</name>
        <dbReference type="ChEBI" id="CHEBI:18248"/>
    </ligandPart>
</feature>
<feature type="binding site" description="axial binding residue" evidence="17">
    <location>
        <position position="197"/>
    </location>
    <ligand>
        <name>heme b</name>
        <dbReference type="ChEBI" id="CHEBI:60344"/>
        <label>b566</label>
    </ligand>
    <ligandPart>
        <name>Fe</name>
        <dbReference type="ChEBI" id="CHEBI:18248"/>
    </ligandPart>
</feature>
<feature type="transmembrane region" description="Helical" evidence="18">
    <location>
        <begin position="109"/>
        <end position="134"/>
    </location>
</feature>
<feature type="transmembrane region" description="Helical" evidence="18">
    <location>
        <begin position="348"/>
        <end position="373"/>
    </location>
</feature>
<dbReference type="Pfam" id="PF00032">
    <property type="entry name" value="Cytochrom_B_C"/>
    <property type="match status" value="1"/>
</dbReference>
<dbReference type="InterPro" id="IPR048260">
    <property type="entry name" value="Cytochrome_b_C_euk/bac"/>
</dbReference>
<evidence type="ECO:0000259" key="19">
    <source>
        <dbReference type="PROSITE" id="PS51002"/>
    </source>
</evidence>
<keyword evidence="14 18" id="KW-0496">Mitochondrion</keyword>
<dbReference type="InterPro" id="IPR005798">
    <property type="entry name" value="Cyt_b/b6_C"/>
</dbReference>
<name>A0A0C4G625_9BIVA</name>
<dbReference type="InterPro" id="IPR005797">
    <property type="entry name" value="Cyt_b/b6_N"/>
</dbReference>
<feature type="transmembrane region" description="Helical" evidence="18">
    <location>
        <begin position="37"/>
        <end position="56"/>
    </location>
</feature>
<dbReference type="Gene3D" id="1.20.810.10">
    <property type="entry name" value="Cytochrome Bc1 Complex, Chain C"/>
    <property type="match status" value="1"/>
</dbReference>
<dbReference type="PROSITE" id="PS51003">
    <property type="entry name" value="CYTB_CTER"/>
    <property type="match status" value="1"/>
</dbReference>
<dbReference type="InterPro" id="IPR030689">
    <property type="entry name" value="Cytochrome_b"/>
</dbReference>
<feature type="binding site" evidence="16">
    <location>
        <position position="202"/>
    </location>
    <ligand>
        <name>a ubiquinone</name>
        <dbReference type="ChEBI" id="CHEBI:16389"/>
    </ligand>
</feature>
<keyword evidence="11 18" id="KW-1133">Transmembrane helix</keyword>
<keyword evidence="5 17" id="KW-0349">Heme</keyword>
<dbReference type="SUPFAM" id="SSF81648">
    <property type="entry name" value="a domain/subunit of cytochrome bc1 complex (Ubiquinol-cytochrome c reductase)"/>
    <property type="match status" value="1"/>
</dbReference>
<feature type="transmembrane region" description="Helical" evidence="18">
    <location>
        <begin position="230"/>
        <end position="251"/>
    </location>
</feature>
<gene>
    <name evidence="21" type="primary">CYTB</name>
</gene>
<dbReference type="AlphaFoldDB" id="A0A0C4G625"/>
<feature type="transmembrane region" description="Helical" evidence="18">
    <location>
        <begin position="324"/>
        <end position="341"/>
    </location>
</feature>
<dbReference type="GO" id="GO:0016491">
    <property type="term" value="F:oxidoreductase activity"/>
    <property type="evidence" value="ECO:0007669"/>
    <property type="project" value="UniProtKB-UniRule"/>
</dbReference>
<proteinExistence type="inferred from homology"/>
<keyword evidence="7 18" id="KW-0812">Transmembrane</keyword>
<keyword evidence="6 18" id="KW-0679">Respiratory chain</keyword>
<evidence type="ECO:0000256" key="16">
    <source>
        <dbReference type="PIRSR" id="PIRSR038885-1"/>
    </source>
</evidence>
<keyword evidence="8 17" id="KW-0479">Metal-binding</keyword>
<accession>A0A0C4G625</accession>
<evidence type="ECO:0000256" key="14">
    <source>
        <dbReference type="ARBA" id="ARBA00023128"/>
    </source>
</evidence>
<feature type="binding site" description="axial binding residue" evidence="17">
    <location>
        <position position="84"/>
    </location>
    <ligand>
        <name>heme b</name>
        <dbReference type="ChEBI" id="CHEBI:60344"/>
        <label>b562</label>
    </ligand>
    <ligandPart>
        <name>Fe</name>
        <dbReference type="ChEBI" id="CHEBI:18248"/>
    </ligandPart>
</feature>
<keyword evidence="10 18" id="KW-0249">Electron transport</keyword>
<dbReference type="CDD" id="cd00290">
    <property type="entry name" value="cytochrome_b_C"/>
    <property type="match status" value="1"/>
</dbReference>
<keyword evidence="9" id="KW-0999">Mitochondrion inner membrane</keyword>
<comment type="cofactor">
    <cofactor evidence="18">
        <name>heme b</name>
        <dbReference type="ChEBI" id="CHEBI:60344"/>
    </cofactor>
    <text evidence="18">Binds 2 heme groups non-covalently.</text>
</comment>
<comment type="function">
    <text evidence="1 18">Component of the ubiquinol-cytochrome c reductase complex (complex III or cytochrome b-c1 complex) that is part of the mitochondrial respiratory chain. The b-c1 complex mediates electron transfer from ubiquinol to cytochrome c. Contributes to the generation of a proton gradient across the mitochondrial membrane that is then used for ATP synthesis.</text>
</comment>
<dbReference type="InterPro" id="IPR016174">
    <property type="entry name" value="Di-haem_cyt_TM"/>
</dbReference>
<evidence type="ECO:0000256" key="11">
    <source>
        <dbReference type="ARBA" id="ARBA00022989"/>
    </source>
</evidence>
<feature type="transmembrane region" description="Helical" evidence="18">
    <location>
        <begin position="76"/>
        <end position="97"/>
    </location>
</feature>
<evidence type="ECO:0000256" key="9">
    <source>
        <dbReference type="ARBA" id="ARBA00022792"/>
    </source>
</evidence>
<feature type="domain" description="Cytochrome b/b6 C-terminal region profile" evidence="20">
    <location>
        <begin position="211"/>
        <end position="381"/>
    </location>
</feature>
<evidence type="ECO:0000256" key="6">
    <source>
        <dbReference type="ARBA" id="ARBA00022660"/>
    </source>
</evidence>
<evidence type="ECO:0000256" key="4">
    <source>
        <dbReference type="ARBA" id="ARBA00022448"/>
    </source>
</evidence>
<feature type="transmembrane region" description="Helical" evidence="18">
    <location>
        <begin position="179"/>
        <end position="200"/>
    </location>
</feature>
<dbReference type="PIRSF" id="PIRSF038885">
    <property type="entry name" value="COB"/>
    <property type="match status" value="1"/>
</dbReference>
<feature type="binding site" description="axial binding residue" evidence="17">
    <location>
        <position position="183"/>
    </location>
    <ligand>
        <name>heme b</name>
        <dbReference type="ChEBI" id="CHEBI:60344"/>
        <label>b562</label>
    </ligand>
    <ligandPart>
        <name>Fe</name>
        <dbReference type="ChEBI" id="CHEBI:18248"/>
    </ligandPart>
</feature>
<keyword evidence="13" id="KW-0830">Ubiquinone</keyword>
<evidence type="ECO:0000256" key="1">
    <source>
        <dbReference type="ARBA" id="ARBA00002566"/>
    </source>
</evidence>
<dbReference type="SUPFAM" id="SSF81342">
    <property type="entry name" value="Transmembrane di-heme cytochromes"/>
    <property type="match status" value="1"/>
</dbReference>
<comment type="similarity">
    <text evidence="18">Belongs to the cytochrome b family.</text>
</comment>
<keyword evidence="15 18" id="KW-0472">Membrane</keyword>
<feature type="transmembrane region" description="Helical" evidence="18">
    <location>
        <begin position="292"/>
        <end position="312"/>
    </location>
</feature>
<evidence type="ECO:0000313" key="21">
    <source>
        <dbReference type="EMBL" id="AGN92176.1"/>
    </source>
</evidence>
<dbReference type="InterPro" id="IPR048259">
    <property type="entry name" value="Cytochrome_b_N_euk/bac"/>
</dbReference>
<keyword evidence="4 18" id="KW-0813">Transport</keyword>
<comment type="subcellular location">
    <subcellularLocation>
        <location evidence="2">Mitochondrion inner membrane</location>
        <topology evidence="2">Multi-pass membrane protein</topology>
    </subcellularLocation>
</comment>
<feature type="domain" description="Cytochrome b/b6 N-terminal region profile" evidence="19">
    <location>
        <begin position="1"/>
        <end position="210"/>
    </location>
</feature>
<evidence type="ECO:0000259" key="20">
    <source>
        <dbReference type="PROSITE" id="PS51003"/>
    </source>
</evidence>
<dbReference type="Pfam" id="PF00033">
    <property type="entry name" value="Cytochrome_B"/>
    <property type="match status" value="1"/>
</dbReference>
<evidence type="ECO:0000256" key="10">
    <source>
        <dbReference type="ARBA" id="ARBA00022982"/>
    </source>
</evidence>
<protein>
    <recommendedName>
        <fullName evidence="3 18">Cytochrome b</fullName>
    </recommendedName>
</protein>
<dbReference type="PANTHER" id="PTHR19271:SF16">
    <property type="entry name" value="CYTOCHROME B"/>
    <property type="match status" value="1"/>
</dbReference>
<evidence type="ECO:0000256" key="13">
    <source>
        <dbReference type="ARBA" id="ARBA00023075"/>
    </source>
</evidence>
<dbReference type="InterPro" id="IPR027387">
    <property type="entry name" value="Cytb/b6-like_sf"/>
</dbReference>